<dbReference type="Proteomes" id="UP000826616">
    <property type="component" value="Plasmid pAT1"/>
</dbReference>
<evidence type="ECO:0000259" key="2">
    <source>
        <dbReference type="Pfam" id="PF03374"/>
    </source>
</evidence>
<dbReference type="Pfam" id="PF03374">
    <property type="entry name" value="ANT"/>
    <property type="match status" value="1"/>
</dbReference>
<reference evidence="4 5" key="1">
    <citation type="submission" date="2016-10" db="EMBL/GenBank/DDBJ databases">
        <authorList>
            <person name="de Groot N.N."/>
        </authorList>
    </citation>
    <scope>NUCLEOTIDE SEQUENCE [LARGE SCALE GENOMIC DNA]</scope>
    <source>
        <strain evidence="4 5">L 420-91</strain>
    </source>
</reference>
<dbReference type="AlphaFoldDB" id="A0A1G8EL84"/>
<dbReference type="OrthoDB" id="9812611at2"/>
<geneLocation type="plasmid" evidence="3 6">
    <name>pAT1</name>
</geneLocation>
<dbReference type="Proteomes" id="UP000198956">
    <property type="component" value="Unassembled WGS sequence"/>
</dbReference>
<evidence type="ECO:0000256" key="1">
    <source>
        <dbReference type="SAM" id="Coils"/>
    </source>
</evidence>
<sequence>MKEIVFIENDRVVTDSLMIAETFGKRHDSVLRDIEKQIEKLLEAGEGEFSLHNFAESTYTNERGRQYKKYLLTEEAFALVTMSYVTVEAMKFKVRFIEEFKRMKQELEKRTHRLPTTYKEALLQLVEQVERNEQLEAKTLMLEQQVAESAPKVTYYDLILSSTGTVNITQIAKDYGLSGKRLNEILHEEGVQYKMNDQWLLYHKYQDKGYTKSHTHMDGNGKARLHTKWTQKGRLFIHQLLDKRGITALVDREHAEAN</sequence>
<name>A0A1G8EL84_ANETH</name>
<accession>A0A1G8EL84</accession>
<evidence type="ECO:0000313" key="4">
    <source>
        <dbReference type="EMBL" id="SDH70703.1"/>
    </source>
</evidence>
<dbReference type="Pfam" id="PF09669">
    <property type="entry name" value="Phage_pRha"/>
    <property type="match status" value="1"/>
</dbReference>
<dbReference type="GO" id="GO:0003677">
    <property type="term" value="F:DNA binding"/>
    <property type="evidence" value="ECO:0007669"/>
    <property type="project" value="InterPro"/>
</dbReference>
<keyword evidence="3" id="KW-0614">Plasmid</keyword>
<keyword evidence="1" id="KW-0175">Coiled coil</keyword>
<keyword evidence="6" id="KW-1185">Reference proteome</keyword>
<evidence type="ECO:0000313" key="6">
    <source>
        <dbReference type="Proteomes" id="UP000826616"/>
    </source>
</evidence>
<gene>
    <name evidence="3" type="ORF">K3F53_19085</name>
    <name evidence="4" type="ORF">SAMN04489735_104531</name>
</gene>
<dbReference type="InterPro" id="IPR005039">
    <property type="entry name" value="Ant_C"/>
</dbReference>
<dbReference type="GeneID" id="97143487"/>
<dbReference type="EMBL" id="CP080765">
    <property type="protein sequence ID" value="QYY44749.1"/>
    <property type="molecule type" value="Genomic_DNA"/>
</dbReference>
<organism evidence="4 5">
    <name type="scientific">Aneurinibacillus thermoaerophilus</name>
    <dbReference type="NCBI Taxonomy" id="143495"/>
    <lineage>
        <taxon>Bacteria</taxon>
        <taxon>Bacillati</taxon>
        <taxon>Bacillota</taxon>
        <taxon>Bacilli</taxon>
        <taxon>Bacillales</taxon>
        <taxon>Paenibacillaceae</taxon>
        <taxon>Aneurinibacillus group</taxon>
        <taxon>Aneurinibacillus</taxon>
    </lineage>
</organism>
<feature type="coiled-coil region" evidence="1">
    <location>
        <begin position="118"/>
        <end position="145"/>
    </location>
</feature>
<dbReference type="RefSeq" id="WP_091261280.1">
    <property type="nucleotide sequence ID" value="NZ_CP080765.1"/>
</dbReference>
<reference evidence="3 6" key="2">
    <citation type="submission" date="2021-08" db="EMBL/GenBank/DDBJ databases">
        <title>Complete genome sequence of the strain Aneurinibacillus thermoaerophilus CCM 8960.</title>
        <authorList>
            <person name="Musilova J."/>
            <person name="Kourilova X."/>
            <person name="Pernicova I."/>
            <person name="Bezdicek M."/>
            <person name="Lengerova M."/>
            <person name="Obruca S."/>
            <person name="Sedlar K."/>
        </authorList>
    </citation>
    <scope>NUCLEOTIDE SEQUENCE [LARGE SCALE GENOMIC DNA]</scope>
    <source>
        <strain evidence="3 6">CCM 8960</strain>
        <plasmid evidence="3 6">pAT1</plasmid>
    </source>
</reference>
<evidence type="ECO:0000313" key="5">
    <source>
        <dbReference type="Proteomes" id="UP000198956"/>
    </source>
</evidence>
<proteinExistence type="predicted"/>
<dbReference type="NCBIfam" id="TIGR02681">
    <property type="entry name" value="phage_pRha"/>
    <property type="match status" value="1"/>
</dbReference>
<dbReference type="EMBL" id="FNDE01000045">
    <property type="protein sequence ID" value="SDH70703.1"/>
    <property type="molecule type" value="Genomic_DNA"/>
</dbReference>
<evidence type="ECO:0000313" key="3">
    <source>
        <dbReference type="EMBL" id="QYY44749.1"/>
    </source>
</evidence>
<protein>
    <submittedName>
        <fullName evidence="3">Phage antirepressor KilAC domain-containing protein</fullName>
    </submittedName>
    <submittedName>
        <fullName evidence="4">Phage regulatory protein, rha family</fullName>
    </submittedName>
</protein>
<dbReference type="InterPro" id="IPR014054">
    <property type="entry name" value="Phage_regulatory_Rha"/>
</dbReference>
<feature type="domain" description="Antirepressor protein C-terminal" evidence="2">
    <location>
        <begin position="143"/>
        <end position="243"/>
    </location>
</feature>